<dbReference type="OrthoDB" id="2989229at2"/>
<organism evidence="3 4">
    <name type="scientific">Bailinhaonella thermotolerans</name>
    <dbReference type="NCBI Taxonomy" id="1070861"/>
    <lineage>
        <taxon>Bacteria</taxon>
        <taxon>Bacillati</taxon>
        <taxon>Actinomycetota</taxon>
        <taxon>Actinomycetes</taxon>
        <taxon>Streptosporangiales</taxon>
        <taxon>Streptosporangiaceae</taxon>
        <taxon>Bailinhaonella</taxon>
    </lineage>
</organism>
<evidence type="ECO:0000256" key="1">
    <source>
        <dbReference type="SAM" id="MobiDB-lite"/>
    </source>
</evidence>
<protein>
    <submittedName>
        <fullName evidence="3">HD domain-containing protein</fullName>
    </submittedName>
</protein>
<accession>A0A3A4AJV6</accession>
<feature type="domain" description="HD" evidence="2">
    <location>
        <begin position="21"/>
        <end position="129"/>
    </location>
</feature>
<evidence type="ECO:0000313" key="4">
    <source>
        <dbReference type="Proteomes" id="UP000265768"/>
    </source>
</evidence>
<dbReference type="AlphaFoldDB" id="A0A3A4AJV6"/>
<evidence type="ECO:0000259" key="2">
    <source>
        <dbReference type="PROSITE" id="PS51831"/>
    </source>
</evidence>
<keyword evidence="4" id="KW-1185">Reference proteome</keyword>
<dbReference type="EMBL" id="QZEY01000010">
    <property type="protein sequence ID" value="RJL29936.1"/>
    <property type="molecule type" value="Genomic_DNA"/>
</dbReference>
<evidence type="ECO:0000313" key="3">
    <source>
        <dbReference type="EMBL" id="RJL29936.1"/>
    </source>
</evidence>
<comment type="caution">
    <text evidence="3">The sequence shown here is derived from an EMBL/GenBank/DDBJ whole genome shotgun (WGS) entry which is preliminary data.</text>
</comment>
<feature type="region of interest" description="Disordered" evidence="1">
    <location>
        <begin position="186"/>
        <end position="230"/>
    </location>
</feature>
<dbReference type="Pfam" id="PF01966">
    <property type="entry name" value="HD"/>
    <property type="match status" value="1"/>
</dbReference>
<dbReference type="NCBIfam" id="TIGR00277">
    <property type="entry name" value="HDIG"/>
    <property type="match status" value="1"/>
</dbReference>
<dbReference type="Proteomes" id="UP000265768">
    <property type="component" value="Unassembled WGS sequence"/>
</dbReference>
<sequence length="230" mass="24839">MTHVLWARDLAARLLDPLPRRLAHVTAVGRRAGALAPILGPDAELLAAAAYLHDIGYAPAVADTGFHPLDGARYLREVEKADDRLCRLVAHHSCAVYEARERDLLATLLAEFTPERADLAEALTFCDMTTGPDGVHLTAEDRLAEIRSRYGPGHLVTRSITRATPCILHAVQAVHERLAAAGVRLPPDVPADETQTITESAASPAITRPAVLSGSWRNEKNSTPQQSKTS</sequence>
<dbReference type="RefSeq" id="WP_119928714.1">
    <property type="nucleotide sequence ID" value="NZ_QZEY01000010.1"/>
</dbReference>
<dbReference type="SUPFAM" id="SSF109604">
    <property type="entry name" value="HD-domain/PDEase-like"/>
    <property type="match status" value="1"/>
</dbReference>
<proteinExistence type="predicted"/>
<dbReference type="InterPro" id="IPR006674">
    <property type="entry name" value="HD_domain"/>
</dbReference>
<dbReference type="PROSITE" id="PS51831">
    <property type="entry name" value="HD"/>
    <property type="match status" value="1"/>
</dbReference>
<reference evidence="3 4" key="1">
    <citation type="submission" date="2018-09" db="EMBL/GenBank/DDBJ databases">
        <title>YIM 75507 draft genome.</title>
        <authorList>
            <person name="Tang S."/>
            <person name="Feng Y."/>
        </authorList>
    </citation>
    <scope>NUCLEOTIDE SEQUENCE [LARGE SCALE GENOMIC DNA]</scope>
    <source>
        <strain evidence="3 4">YIM 75507</strain>
    </source>
</reference>
<feature type="compositionally biased region" description="Polar residues" evidence="1">
    <location>
        <begin position="221"/>
        <end position="230"/>
    </location>
</feature>
<name>A0A3A4AJV6_9ACTN</name>
<dbReference type="InterPro" id="IPR006675">
    <property type="entry name" value="HDIG_dom"/>
</dbReference>
<gene>
    <name evidence="3" type="ORF">D5H75_23575</name>
</gene>
<dbReference type="Gene3D" id="1.10.3210.10">
    <property type="entry name" value="Hypothetical protein af1432"/>
    <property type="match status" value="1"/>
</dbReference>